<gene>
    <name evidence="2" type="ORF">NEMVEDRAFT_v1g206649</name>
</gene>
<dbReference type="InterPro" id="IPR011658">
    <property type="entry name" value="PA14_dom"/>
</dbReference>
<dbReference type="InParanoid" id="A7S4E8"/>
<dbReference type="STRING" id="45351.A7S4E8"/>
<dbReference type="InterPro" id="IPR051227">
    <property type="entry name" value="CS_glycosyltransferase"/>
</dbReference>
<evidence type="ECO:0000259" key="1">
    <source>
        <dbReference type="PROSITE" id="PS51820"/>
    </source>
</evidence>
<evidence type="ECO:0000313" key="2">
    <source>
        <dbReference type="EMBL" id="EDO41378.1"/>
    </source>
</evidence>
<dbReference type="PANTHER" id="PTHR12369:SF5">
    <property type="entry name" value="HEXOSYLTRANSFERASE"/>
    <property type="match status" value="1"/>
</dbReference>
<dbReference type="OMA" id="DTHAGDE"/>
<keyword evidence="3" id="KW-1185">Reference proteome</keyword>
<dbReference type="PANTHER" id="PTHR12369">
    <property type="entry name" value="CHONDROITIN SYNTHASE"/>
    <property type="match status" value="1"/>
</dbReference>
<dbReference type="Pfam" id="PF07691">
    <property type="entry name" value="PA14"/>
    <property type="match status" value="1"/>
</dbReference>
<dbReference type="PhylomeDB" id="A7S4E8"/>
<proteinExistence type="predicted"/>
<dbReference type="PROSITE" id="PS51820">
    <property type="entry name" value="PA14"/>
    <property type="match status" value="1"/>
</dbReference>
<accession>A7S4E8</accession>
<organism evidence="2 3">
    <name type="scientific">Nematostella vectensis</name>
    <name type="common">Starlet sea anemone</name>
    <dbReference type="NCBI Taxonomy" id="45351"/>
    <lineage>
        <taxon>Eukaryota</taxon>
        <taxon>Metazoa</taxon>
        <taxon>Cnidaria</taxon>
        <taxon>Anthozoa</taxon>
        <taxon>Hexacorallia</taxon>
        <taxon>Actiniaria</taxon>
        <taxon>Edwardsiidae</taxon>
        <taxon>Nematostella</taxon>
    </lineage>
</organism>
<dbReference type="AlphaFoldDB" id="A7S4E8"/>
<dbReference type="Gene3D" id="2.60.120.1560">
    <property type="match status" value="1"/>
</dbReference>
<dbReference type="InterPro" id="IPR037524">
    <property type="entry name" value="PA14/GLEYA"/>
</dbReference>
<dbReference type="SUPFAM" id="SSF56988">
    <property type="entry name" value="Anthrax protective antigen"/>
    <property type="match status" value="1"/>
</dbReference>
<dbReference type="HOGENOM" id="CLU_748640_0_0_1"/>
<sequence length="370" mass="42791">MYLKHKNCTWSSLFSILTFLATVALMSLIWSQGFDYSAVVARIQRKGLRRIDNDLDTHAGDEKHELELIETLISLTREGRGGISVPPPPLDGPGKRRWHKPTAPIRRKPRVTPRPYQDVIIITPKQHYIPDQGKPNYKPTQGHELLNAFFDQVVPDYMMGKLNLHIWDRVCGPHVEQLRLSPLFPNFPSMRREARNFRAHFDGTHFGERIFGFLHVSTSGSYQFATTSDDTSELWLSSDSDPRNARLIATVFSPKGIGFTKVGDFQKYPTQISRKIELSKGRKYYIEVLHKQGRGESHLQVLWKKPGTKNYEEISSHQFSMYTDDKEIQARLESDEPLQHHDFELYAPKDAPSIIKRKLDPEIEKYLYKC</sequence>
<protein>
    <recommendedName>
        <fullName evidence="1">PA14 domain-containing protein</fullName>
    </recommendedName>
</protein>
<evidence type="ECO:0000313" key="3">
    <source>
        <dbReference type="Proteomes" id="UP000001593"/>
    </source>
</evidence>
<name>A7S4E8_NEMVE</name>
<feature type="domain" description="PA14" evidence="1">
    <location>
        <begin position="140"/>
        <end position="318"/>
    </location>
</feature>
<dbReference type="EMBL" id="DS469578">
    <property type="protein sequence ID" value="EDO41378.1"/>
    <property type="molecule type" value="Genomic_DNA"/>
</dbReference>
<dbReference type="SMART" id="SM00758">
    <property type="entry name" value="PA14"/>
    <property type="match status" value="1"/>
</dbReference>
<dbReference type="eggNOG" id="KOG3588">
    <property type="taxonomic scope" value="Eukaryota"/>
</dbReference>
<dbReference type="Proteomes" id="UP000001593">
    <property type="component" value="Unassembled WGS sequence"/>
</dbReference>
<reference evidence="2 3" key="1">
    <citation type="journal article" date="2007" name="Science">
        <title>Sea anemone genome reveals ancestral eumetazoan gene repertoire and genomic organization.</title>
        <authorList>
            <person name="Putnam N.H."/>
            <person name="Srivastava M."/>
            <person name="Hellsten U."/>
            <person name="Dirks B."/>
            <person name="Chapman J."/>
            <person name="Salamov A."/>
            <person name="Terry A."/>
            <person name="Shapiro H."/>
            <person name="Lindquist E."/>
            <person name="Kapitonov V.V."/>
            <person name="Jurka J."/>
            <person name="Genikhovich G."/>
            <person name="Grigoriev I.V."/>
            <person name="Lucas S.M."/>
            <person name="Steele R.E."/>
            <person name="Finnerty J.R."/>
            <person name="Technau U."/>
            <person name="Martindale M.Q."/>
            <person name="Rokhsar D.S."/>
        </authorList>
    </citation>
    <scope>NUCLEOTIDE SEQUENCE [LARGE SCALE GENOMIC DNA]</scope>
    <source>
        <strain evidence="3">CH2 X CH6</strain>
    </source>
</reference>